<protein>
    <submittedName>
        <fullName evidence="5">Uncharacterized protein</fullName>
    </submittedName>
</protein>
<dbReference type="SUPFAM" id="SSF50978">
    <property type="entry name" value="WD40 repeat-like"/>
    <property type="match status" value="1"/>
</dbReference>
<gene>
    <name evidence="5" type="ORF">RFI_20608</name>
</gene>
<name>X6MSS6_RETFI</name>
<dbReference type="EMBL" id="ASPP01017906">
    <property type="protein sequence ID" value="ETO16731.1"/>
    <property type="molecule type" value="Genomic_DNA"/>
</dbReference>
<dbReference type="InterPro" id="IPR001680">
    <property type="entry name" value="WD40_rpt"/>
</dbReference>
<dbReference type="InterPro" id="IPR015943">
    <property type="entry name" value="WD40/YVTN_repeat-like_dom_sf"/>
</dbReference>
<evidence type="ECO:0000313" key="5">
    <source>
        <dbReference type="EMBL" id="ETO16731.1"/>
    </source>
</evidence>
<keyword evidence="2" id="KW-0677">Repeat</keyword>
<keyword evidence="1 3" id="KW-0853">WD repeat</keyword>
<feature type="compositionally biased region" description="Basic and acidic residues" evidence="4">
    <location>
        <begin position="1"/>
        <end position="12"/>
    </location>
</feature>
<proteinExistence type="predicted"/>
<reference evidence="5 6" key="1">
    <citation type="journal article" date="2013" name="Curr. Biol.">
        <title>The Genome of the Foraminiferan Reticulomyxa filosa.</title>
        <authorList>
            <person name="Glockner G."/>
            <person name="Hulsmann N."/>
            <person name="Schleicher M."/>
            <person name="Noegel A.A."/>
            <person name="Eichinger L."/>
            <person name="Gallinger C."/>
            <person name="Pawlowski J."/>
            <person name="Sierra R."/>
            <person name="Euteneuer U."/>
            <person name="Pillet L."/>
            <person name="Moustafa A."/>
            <person name="Platzer M."/>
            <person name="Groth M."/>
            <person name="Szafranski K."/>
            <person name="Schliwa M."/>
        </authorList>
    </citation>
    <scope>NUCLEOTIDE SEQUENCE [LARGE SCALE GENOMIC DNA]</scope>
</reference>
<dbReference type="InterPro" id="IPR036322">
    <property type="entry name" value="WD40_repeat_dom_sf"/>
</dbReference>
<dbReference type="PRINTS" id="PR00320">
    <property type="entry name" value="GPROTEINBRPT"/>
</dbReference>
<dbReference type="PROSITE" id="PS50294">
    <property type="entry name" value="WD_REPEATS_REGION"/>
    <property type="match status" value="3"/>
</dbReference>
<comment type="caution">
    <text evidence="5">The sequence shown here is derived from an EMBL/GenBank/DDBJ whole genome shotgun (WGS) entry which is preliminary data.</text>
</comment>
<feature type="repeat" description="WD" evidence="3">
    <location>
        <begin position="364"/>
        <end position="405"/>
    </location>
</feature>
<evidence type="ECO:0000256" key="2">
    <source>
        <dbReference type="ARBA" id="ARBA00022737"/>
    </source>
</evidence>
<feature type="repeat" description="WD" evidence="3">
    <location>
        <begin position="406"/>
        <end position="447"/>
    </location>
</feature>
<evidence type="ECO:0000256" key="4">
    <source>
        <dbReference type="SAM" id="MobiDB-lite"/>
    </source>
</evidence>
<dbReference type="Gene3D" id="2.130.10.10">
    <property type="entry name" value="YVTN repeat-like/Quinoprotein amine dehydrogenase"/>
    <property type="match status" value="1"/>
</dbReference>
<dbReference type="PANTHER" id="PTHR19848">
    <property type="entry name" value="WD40 REPEAT PROTEIN"/>
    <property type="match status" value="1"/>
</dbReference>
<dbReference type="PROSITE" id="PS50082">
    <property type="entry name" value="WD_REPEATS_2"/>
    <property type="match status" value="3"/>
</dbReference>
<dbReference type="InterPro" id="IPR019775">
    <property type="entry name" value="WD40_repeat_CS"/>
</dbReference>
<dbReference type="Pfam" id="PF00400">
    <property type="entry name" value="WD40"/>
    <property type="match status" value="3"/>
</dbReference>
<accession>X6MSS6</accession>
<keyword evidence="6" id="KW-1185">Reference proteome</keyword>
<feature type="region of interest" description="Disordered" evidence="4">
    <location>
        <begin position="1"/>
        <end position="21"/>
    </location>
</feature>
<dbReference type="AlphaFoldDB" id="X6MSS6"/>
<evidence type="ECO:0000313" key="6">
    <source>
        <dbReference type="Proteomes" id="UP000023152"/>
    </source>
</evidence>
<feature type="compositionally biased region" description="Basic and acidic residues" evidence="4">
    <location>
        <begin position="216"/>
        <end position="239"/>
    </location>
</feature>
<evidence type="ECO:0000256" key="3">
    <source>
        <dbReference type="PROSITE-ProRule" id="PRU00221"/>
    </source>
</evidence>
<dbReference type="Proteomes" id="UP000023152">
    <property type="component" value="Unassembled WGS sequence"/>
</dbReference>
<organism evidence="5 6">
    <name type="scientific">Reticulomyxa filosa</name>
    <dbReference type="NCBI Taxonomy" id="46433"/>
    <lineage>
        <taxon>Eukaryota</taxon>
        <taxon>Sar</taxon>
        <taxon>Rhizaria</taxon>
        <taxon>Retaria</taxon>
        <taxon>Foraminifera</taxon>
        <taxon>Monothalamids</taxon>
        <taxon>Reticulomyxidae</taxon>
        <taxon>Reticulomyxa</taxon>
    </lineage>
</organism>
<dbReference type="InterPro" id="IPR020472">
    <property type="entry name" value="WD40_PAC1"/>
</dbReference>
<sequence>MQEESMSEKVRENINNNQENEQEKYSRELKVLVRLCGDVIKEEELKKQLEETNGNVSMVIDKMVSKLLDQTVIFVYTIMKQPKEESCGKIEKIKKVHIYIFLNIPYEETLDNYPNLQKMVEEPFLLQLILSVLPSLVKQYGTDSKISRAQVYEVFNEQWIDIHTQSIASKLADLRIQMNISKVKSVLKQYCLDLGFEMFLQGNQVALEPAFQSERNDESWSKLDPKLEQGNKEEEKSMSADDGMGTMRMKGIMETVGTMGTMGMMIMNASGTLTYGQETWGKYFNGDSIAKYVLRRVGENRYQFLHKSCQEYYATQKIVLDIIAWRPDTYFDLDNRQFQQQFEMQAPKLVINRKLLNRELLKVFEGHSKLVNGAQILLDNSMIISWSDDATIRIWDIESGKELKNFDKHSGGVNRVHLIRYDSQMASCSRDGTIRIWNTSNERVANKIDVDMFEVTGVQLFTDYSKALTFTNGNIIQFWNLFKKELQRPEGHTDSVLNIRFSPDTLKLISCSKDKTFRIWDASF</sequence>
<dbReference type="SMART" id="SM00320">
    <property type="entry name" value="WD40"/>
    <property type="match status" value="3"/>
</dbReference>
<evidence type="ECO:0000256" key="1">
    <source>
        <dbReference type="ARBA" id="ARBA00022574"/>
    </source>
</evidence>
<feature type="region of interest" description="Disordered" evidence="4">
    <location>
        <begin position="216"/>
        <end position="244"/>
    </location>
</feature>
<feature type="repeat" description="WD" evidence="3">
    <location>
        <begin position="489"/>
        <end position="524"/>
    </location>
</feature>
<dbReference type="PANTHER" id="PTHR19848:SF8">
    <property type="entry name" value="F-BOX AND WD REPEAT DOMAIN CONTAINING 7"/>
    <property type="match status" value="1"/>
</dbReference>
<dbReference type="PROSITE" id="PS00678">
    <property type="entry name" value="WD_REPEATS_1"/>
    <property type="match status" value="1"/>
</dbReference>